<evidence type="ECO:0000256" key="1">
    <source>
        <dbReference type="SAM" id="MobiDB-lite"/>
    </source>
</evidence>
<dbReference type="Proteomes" id="UP000559256">
    <property type="component" value="Unassembled WGS sequence"/>
</dbReference>
<accession>A0A8H5CL05</accession>
<feature type="signal peptide" evidence="2">
    <location>
        <begin position="1"/>
        <end position="23"/>
    </location>
</feature>
<keyword evidence="2" id="KW-0732">Signal</keyword>
<gene>
    <name evidence="3" type="ORF">D9758_016527</name>
</gene>
<dbReference type="AlphaFoldDB" id="A0A8H5CL05"/>
<name>A0A8H5CL05_9AGAR</name>
<dbReference type="EMBL" id="JAACJM010000135">
    <property type="protein sequence ID" value="KAF5343727.1"/>
    <property type="molecule type" value="Genomic_DNA"/>
</dbReference>
<comment type="caution">
    <text evidence="3">The sequence shown here is derived from an EMBL/GenBank/DDBJ whole genome shotgun (WGS) entry which is preliminary data.</text>
</comment>
<sequence>MGIQNQGRIFLTTCFWIPVLLKARLGRRKEKENDTKNESTVGMNPHPYPHLSLTILPISLILTPNLHHVALPSPNVRCDGVDEGPVPLGSEYGGGTGKVRGCEGAESSV</sequence>
<evidence type="ECO:0000256" key="2">
    <source>
        <dbReference type="SAM" id="SignalP"/>
    </source>
</evidence>
<feature type="chain" id="PRO_5034571322" evidence="2">
    <location>
        <begin position="24"/>
        <end position="109"/>
    </location>
</feature>
<keyword evidence="4" id="KW-1185">Reference proteome</keyword>
<evidence type="ECO:0000313" key="4">
    <source>
        <dbReference type="Proteomes" id="UP000559256"/>
    </source>
</evidence>
<feature type="region of interest" description="Disordered" evidence="1">
    <location>
        <begin position="27"/>
        <end position="46"/>
    </location>
</feature>
<feature type="region of interest" description="Disordered" evidence="1">
    <location>
        <begin position="87"/>
        <end position="109"/>
    </location>
</feature>
<reference evidence="3 4" key="1">
    <citation type="journal article" date="2020" name="ISME J.">
        <title>Uncovering the hidden diversity of litter-decomposition mechanisms in mushroom-forming fungi.</title>
        <authorList>
            <person name="Floudas D."/>
            <person name="Bentzer J."/>
            <person name="Ahren D."/>
            <person name="Johansson T."/>
            <person name="Persson P."/>
            <person name="Tunlid A."/>
        </authorList>
    </citation>
    <scope>NUCLEOTIDE SEQUENCE [LARGE SCALE GENOMIC DNA]</scope>
    <source>
        <strain evidence="3 4">CBS 291.85</strain>
    </source>
</reference>
<protein>
    <submittedName>
        <fullName evidence="3">Uncharacterized protein</fullName>
    </submittedName>
</protein>
<organism evidence="3 4">
    <name type="scientific">Tetrapyrgos nigripes</name>
    <dbReference type="NCBI Taxonomy" id="182062"/>
    <lineage>
        <taxon>Eukaryota</taxon>
        <taxon>Fungi</taxon>
        <taxon>Dikarya</taxon>
        <taxon>Basidiomycota</taxon>
        <taxon>Agaricomycotina</taxon>
        <taxon>Agaricomycetes</taxon>
        <taxon>Agaricomycetidae</taxon>
        <taxon>Agaricales</taxon>
        <taxon>Marasmiineae</taxon>
        <taxon>Marasmiaceae</taxon>
        <taxon>Tetrapyrgos</taxon>
    </lineage>
</organism>
<evidence type="ECO:0000313" key="3">
    <source>
        <dbReference type="EMBL" id="KAF5343727.1"/>
    </source>
</evidence>
<proteinExistence type="predicted"/>